<dbReference type="NCBIfam" id="TIGR02243">
    <property type="entry name" value="putative baseplate assembly protein"/>
    <property type="match status" value="1"/>
</dbReference>
<keyword evidence="2" id="KW-1185">Reference proteome</keyword>
<gene>
    <name evidence="1" type="ORF">HMI49_15755</name>
</gene>
<comment type="caution">
    <text evidence="1">The sequence shown here is derived from an EMBL/GenBank/DDBJ whole genome shotgun (WGS) entry which is preliminary data.</text>
</comment>
<evidence type="ECO:0000313" key="2">
    <source>
        <dbReference type="Proteomes" id="UP000563426"/>
    </source>
</evidence>
<protein>
    <submittedName>
        <fullName evidence="1">Putative baseplate assembly protein</fullName>
    </submittedName>
</protein>
<name>A0A7Y4NRE3_9BACT</name>
<organism evidence="1 2">
    <name type="scientific">Corallococcus exercitus</name>
    <dbReference type="NCBI Taxonomy" id="2316736"/>
    <lineage>
        <taxon>Bacteria</taxon>
        <taxon>Pseudomonadati</taxon>
        <taxon>Myxococcota</taxon>
        <taxon>Myxococcia</taxon>
        <taxon>Myxococcales</taxon>
        <taxon>Cystobacterineae</taxon>
        <taxon>Myxococcaceae</taxon>
        <taxon>Corallococcus</taxon>
    </lineage>
</organism>
<accession>A0A7Y4NRE3</accession>
<dbReference type="InterPro" id="IPR011749">
    <property type="entry name" value="CHP02243"/>
</dbReference>
<dbReference type="RefSeq" id="WP_171435688.1">
    <property type="nucleotide sequence ID" value="NZ_JABFJV010000078.1"/>
</dbReference>
<evidence type="ECO:0000313" key="1">
    <source>
        <dbReference type="EMBL" id="NOK34655.1"/>
    </source>
</evidence>
<reference evidence="1 2" key="1">
    <citation type="submission" date="2020-05" db="EMBL/GenBank/DDBJ databases">
        <authorList>
            <person name="Whitworth D."/>
        </authorList>
    </citation>
    <scope>NUCLEOTIDE SEQUENCE [LARGE SCALE GENOMIC DNA]</scope>
    <source>
        <strain evidence="1 2">AB043B</strain>
    </source>
</reference>
<proteinExistence type="predicted"/>
<dbReference type="EMBL" id="JABFJV010000078">
    <property type="protein sequence ID" value="NOK34655.1"/>
    <property type="molecule type" value="Genomic_DNA"/>
</dbReference>
<dbReference type="Proteomes" id="UP000563426">
    <property type="component" value="Unassembled WGS sequence"/>
</dbReference>
<sequence length="909" mass="99662">MGTSYARGSEIRRKQVRASQQPLNGIDFLELLPGTTAADPGAYLLVYMLKPDGLSAMEPGLVAIRGGARLTSIPVQWTAVASDLLPAAEAPARWQQLGWTRPQAEALSTYFQRREQYDPGDPAASSTPARVLVVRTWSRGDLSTYTLSLTSPPSVLFDRQLQSLDFSFQVYESEFDCGTPAPAVRAPAEEPEVDYLAKDFASFRRLMLDRMSTLLPDWRERNPADLGVTLVETLAAAGDFLSYYQDAVATDAYLGTSRQRISVRRHARLLDFLMHDGCNARTFVVLEVGSGEGEPPLNLLPGPDVAVRFLTGVDTLPVASREDLVDPQLAAQAETFEPLHDVLLRKERNLIPFYTWGEPMARLPVGATRATLRNKGGHRPDGGLKLAVGDLLLLEEVRGPEDGDEAEARPERRQVVRLTAVTYTADPLYDEDSGQPYTDAAPNPNPLQVADVGWSDTDALTFELCIGTVPAVDGAGPLPLSVARGNVVVVDHGRTVLPREIFEVGRDVELSAPRLRQAPLTQQGRVRNQRGVLVPLDPVAPASHALEWEMRDVQPSVLLYEQPSGALGGTSLVQQAWSPRRDLLGSDRFASEFVVEVDDQERATLRFGDDLKGRRPLSGTRFSAHYRVGSGSRGNISAGALRHVMFTPLSASGSASAAVHTSTTGGILRVRNPLPAVGGRDPQSTDEVRLLAPTAFRTQERAVTEANYAELAERHPEVRKAAAVFRWTGSWHTVFVFVDRAGGLPVDEPFRARLGAFLERYRMTRHDVRIESPRHVPLDIALTVHIASDYLRSTVRKGLLESFSNTVLADGTRGFFHPDRWTFGQAVLLSQLIATAMAVPGVGWVDFTDNSGEFPTPARARRFRRWGEPPAGELNQGFISIGPLEIARLDNDAGRPENGRIEFYMEGGL</sequence>
<dbReference type="AlphaFoldDB" id="A0A7Y4NRE3"/>